<keyword evidence="3" id="KW-0808">Transferase</keyword>
<dbReference type="Proteomes" id="UP000593890">
    <property type="component" value="Chromosome"/>
</dbReference>
<dbReference type="PRINTS" id="PR00344">
    <property type="entry name" value="BCTRLSENSOR"/>
</dbReference>
<dbReference type="InterPro" id="IPR003594">
    <property type="entry name" value="HATPase_dom"/>
</dbReference>
<accession>A0A7I8D762</accession>
<keyword evidence="6" id="KW-0067">ATP-binding</keyword>
<name>A0A7I8D762_9FIRM</name>
<reference evidence="10" key="1">
    <citation type="submission" date="2020-07" db="EMBL/GenBank/DDBJ databases">
        <title>Complete genome sequencing of Clostridia bacterium strain 12CBH8.</title>
        <authorList>
            <person name="Sakamoto M."/>
            <person name="Murakami T."/>
            <person name="Mori H."/>
        </authorList>
    </citation>
    <scope>NUCLEOTIDE SEQUENCE [LARGE SCALE GENOMIC DNA]</scope>
    <source>
        <strain evidence="10">12CBH8</strain>
    </source>
</reference>
<organism evidence="9 10">
    <name type="scientific">Solibaculum mannosilyticum</name>
    <dbReference type="NCBI Taxonomy" id="2780922"/>
    <lineage>
        <taxon>Bacteria</taxon>
        <taxon>Bacillati</taxon>
        <taxon>Bacillota</taxon>
        <taxon>Clostridia</taxon>
        <taxon>Eubacteriales</taxon>
        <taxon>Oscillospiraceae</taxon>
        <taxon>Solibaculum</taxon>
    </lineage>
</organism>
<dbReference type="Gene3D" id="3.30.565.10">
    <property type="entry name" value="Histidine kinase-like ATPase, C-terminal domain"/>
    <property type="match status" value="1"/>
</dbReference>
<evidence type="ECO:0000256" key="7">
    <source>
        <dbReference type="ARBA" id="ARBA00023012"/>
    </source>
</evidence>
<dbReference type="Pfam" id="PF02518">
    <property type="entry name" value="HATPase_c"/>
    <property type="match status" value="1"/>
</dbReference>
<evidence type="ECO:0000256" key="5">
    <source>
        <dbReference type="ARBA" id="ARBA00022777"/>
    </source>
</evidence>
<dbReference type="KEGG" id="sman:C12CBH8_16920"/>
<evidence type="ECO:0000256" key="3">
    <source>
        <dbReference type="ARBA" id="ARBA00022679"/>
    </source>
</evidence>
<sequence>MLLTKEKETSWQELLSPLPIPAAQADEHLSLLWENQEADRRFPYLRLKDGIPTLLSPNQPAYIIKALTKGDQLSLPCGHPASPSCTVHLIPMLEEGRLSSVLLLFSEGWPAACSLPERLFDPQPLSARLRAPLAVCFSALHLMGRESEEGQISTYCLSAAENSCYSLLRELTNLNALSSYLGGHVIESFVCADLGRYVSSFCQAAGRLLRPMGYQLSVHVPAKPVCVSFDPDSVSMALVNLLDNACRYGGDQIRFSLHVRDAMAFLTVSDDGPGLSPLHTARIFEPFYSYHPDGVDHSGSGVGLALVKLIALSHGGAALADGSDGMRVSVRMPLSGDQTTSQPSVASIDPHNRFSTLYVGLTCLHHGRREEN</sequence>
<keyword evidence="10" id="KW-1185">Reference proteome</keyword>
<keyword evidence="4" id="KW-0547">Nucleotide-binding</keyword>
<evidence type="ECO:0000256" key="6">
    <source>
        <dbReference type="ARBA" id="ARBA00022840"/>
    </source>
</evidence>
<dbReference type="GO" id="GO:0005524">
    <property type="term" value="F:ATP binding"/>
    <property type="evidence" value="ECO:0007669"/>
    <property type="project" value="UniProtKB-KW"/>
</dbReference>
<dbReference type="RefSeq" id="WP_215533029.1">
    <property type="nucleotide sequence ID" value="NZ_AP023321.1"/>
</dbReference>
<gene>
    <name evidence="9" type="ORF">C12CBH8_16920</name>
</gene>
<evidence type="ECO:0000259" key="8">
    <source>
        <dbReference type="PROSITE" id="PS50109"/>
    </source>
</evidence>
<dbReference type="AlphaFoldDB" id="A0A7I8D762"/>
<comment type="catalytic activity">
    <reaction evidence="1">
        <text>ATP + protein L-histidine = ADP + protein N-phospho-L-histidine.</text>
        <dbReference type="EC" id="2.7.13.3"/>
    </reaction>
</comment>
<feature type="domain" description="Histidine kinase" evidence="8">
    <location>
        <begin position="124"/>
        <end position="336"/>
    </location>
</feature>
<dbReference type="EC" id="2.7.13.3" evidence="2"/>
<dbReference type="InterPro" id="IPR004358">
    <property type="entry name" value="Sig_transdc_His_kin-like_C"/>
</dbReference>
<evidence type="ECO:0000313" key="10">
    <source>
        <dbReference type="Proteomes" id="UP000593890"/>
    </source>
</evidence>
<dbReference type="CDD" id="cd00075">
    <property type="entry name" value="HATPase"/>
    <property type="match status" value="1"/>
</dbReference>
<keyword evidence="5" id="KW-0418">Kinase</keyword>
<dbReference type="InterPro" id="IPR050980">
    <property type="entry name" value="2C_sensor_his_kinase"/>
</dbReference>
<evidence type="ECO:0000256" key="4">
    <source>
        <dbReference type="ARBA" id="ARBA00022741"/>
    </source>
</evidence>
<dbReference type="EMBL" id="AP023321">
    <property type="protein sequence ID" value="BCI61053.1"/>
    <property type="molecule type" value="Genomic_DNA"/>
</dbReference>
<evidence type="ECO:0000256" key="2">
    <source>
        <dbReference type="ARBA" id="ARBA00012438"/>
    </source>
</evidence>
<evidence type="ECO:0000256" key="1">
    <source>
        <dbReference type="ARBA" id="ARBA00000085"/>
    </source>
</evidence>
<proteinExistence type="predicted"/>
<dbReference type="InterPro" id="IPR005467">
    <property type="entry name" value="His_kinase_dom"/>
</dbReference>
<dbReference type="GO" id="GO:0000155">
    <property type="term" value="F:phosphorelay sensor kinase activity"/>
    <property type="evidence" value="ECO:0007669"/>
    <property type="project" value="TreeGrafter"/>
</dbReference>
<dbReference type="SMART" id="SM00387">
    <property type="entry name" value="HATPase_c"/>
    <property type="match status" value="1"/>
</dbReference>
<dbReference type="InterPro" id="IPR036890">
    <property type="entry name" value="HATPase_C_sf"/>
</dbReference>
<evidence type="ECO:0000313" key="9">
    <source>
        <dbReference type="EMBL" id="BCI61053.1"/>
    </source>
</evidence>
<dbReference type="GO" id="GO:0005886">
    <property type="term" value="C:plasma membrane"/>
    <property type="evidence" value="ECO:0007669"/>
    <property type="project" value="TreeGrafter"/>
</dbReference>
<protein>
    <recommendedName>
        <fullName evidence="2">histidine kinase</fullName>
        <ecNumber evidence="2">2.7.13.3</ecNumber>
    </recommendedName>
</protein>
<dbReference type="PANTHER" id="PTHR44936">
    <property type="entry name" value="SENSOR PROTEIN CREC"/>
    <property type="match status" value="1"/>
</dbReference>
<dbReference type="SUPFAM" id="SSF55874">
    <property type="entry name" value="ATPase domain of HSP90 chaperone/DNA topoisomerase II/histidine kinase"/>
    <property type="match status" value="1"/>
</dbReference>
<keyword evidence="7" id="KW-0902">Two-component regulatory system</keyword>
<dbReference type="PANTHER" id="PTHR44936:SF10">
    <property type="entry name" value="SENSOR PROTEIN RSTB"/>
    <property type="match status" value="1"/>
</dbReference>
<dbReference type="PROSITE" id="PS50109">
    <property type="entry name" value="HIS_KIN"/>
    <property type="match status" value="1"/>
</dbReference>